<protein>
    <submittedName>
        <fullName evidence="1">Uncharacterized protein</fullName>
    </submittedName>
</protein>
<name>A0A0P1BPH0_9BASI</name>
<dbReference type="EMBL" id="CCYA01000276">
    <property type="protein sequence ID" value="CEH18792.1"/>
    <property type="molecule type" value="Genomic_DNA"/>
</dbReference>
<dbReference type="AlphaFoldDB" id="A0A0P1BPH0"/>
<organism evidence="1 2">
    <name type="scientific">Ceraceosorus bombacis</name>
    <dbReference type="NCBI Taxonomy" id="401625"/>
    <lineage>
        <taxon>Eukaryota</taxon>
        <taxon>Fungi</taxon>
        <taxon>Dikarya</taxon>
        <taxon>Basidiomycota</taxon>
        <taxon>Ustilaginomycotina</taxon>
        <taxon>Exobasidiomycetes</taxon>
        <taxon>Ceraceosorales</taxon>
        <taxon>Ceraceosoraceae</taxon>
        <taxon>Ceraceosorus</taxon>
    </lineage>
</organism>
<reference evidence="1 2" key="1">
    <citation type="submission" date="2014-09" db="EMBL/GenBank/DDBJ databases">
        <authorList>
            <person name="Magalhaes I.L.F."/>
            <person name="Oliveira U."/>
            <person name="Santos F.R."/>
            <person name="Vidigal T.H.D.A."/>
            <person name="Brescovit A.D."/>
            <person name="Santos A.J."/>
        </authorList>
    </citation>
    <scope>NUCLEOTIDE SEQUENCE [LARGE SCALE GENOMIC DNA]</scope>
</reference>
<keyword evidence="2" id="KW-1185">Reference proteome</keyword>
<dbReference type="Proteomes" id="UP000054845">
    <property type="component" value="Unassembled WGS sequence"/>
</dbReference>
<proteinExistence type="predicted"/>
<evidence type="ECO:0000313" key="2">
    <source>
        <dbReference type="Proteomes" id="UP000054845"/>
    </source>
</evidence>
<sequence length="113" mass="12578">MIHIHHAVTSCTSLLSRAPHTSVLPHLAHSCSSLSRTFASELHHDRRKRELLIMLSIVALGATAHLKQRLYGTTFPPPFLSFHLAALSSYQLDIHNCPAGKLFEASEKSLPFR</sequence>
<dbReference type="OrthoDB" id="10286155at2759"/>
<evidence type="ECO:0000313" key="1">
    <source>
        <dbReference type="EMBL" id="CEH18792.1"/>
    </source>
</evidence>
<accession>A0A0P1BPH0</accession>